<proteinExistence type="predicted"/>
<evidence type="ECO:0000313" key="1">
    <source>
        <dbReference type="EMBL" id="JAG25869.1"/>
    </source>
</evidence>
<dbReference type="InterPro" id="IPR043504">
    <property type="entry name" value="Peptidase_S1_PA_chymotrypsin"/>
</dbReference>
<dbReference type="Gene3D" id="2.40.10.10">
    <property type="entry name" value="Trypsin-like serine proteases"/>
    <property type="match status" value="1"/>
</dbReference>
<reference evidence="1" key="2">
    <citation type="submission" date="2014-07" db="EMBL/GenBank/DDBJ databases">
        <authorList>
            <person name="Hull J."/>
        </authorList>
    </citation>
    <scope>NUCLEOTIDE SEQUENCE</scope>
</reference>
<dbReference type="SUPFAM" id="SSF50494">
    <property type="entry name" value="Trypsin-like serine proteases"/>
    <property type="match status" value="1"/>
</dbReference>
<feature type="non-terminal residue" evidence="1">
    <location>
        <position position="111"/>
    </location>
</feature>
<gene>
    <name evidence="1" type="primary">Ctrc</name>
    <name evidence="1" type="ORF">CM83_22935</name>
</gene>
<dbReference type="InterPro" id="IPR009003">
    <property type="entry name" value="Peptidase_S1_PA"/>
</dbReference>
<sequence length="111" mass="12177">MSCPLEVLMNGWNIVIYCIIFKHVVVDGLPKVKHPMLTNVTSLEKHTAEDPRIAHGDNAVDGEFPYLVVIFLAGSAHLEDRLYHHASGTIITVSHVLTACHVLAQHASDDA</sequence>
<dbReference type="AlphaFoldDB" id="A0A0A9Y115"/>
<name>A0A0A9Y115_LYGHE</name>
<reference evidence="1" key="1">
    <citation type="journal article" date="2014" name="PLoS ONE">
        <title>Transcriptome-Based Identification of ABC Transporters in the Western Tarnished Plant Bug Lygus hesperus.</title>
        <authorList>
            <person name="Hull J.J."/>
            <person name="Chaney K."/>
            <person name="Geib S.M."/>
            <person name="Fabrick J.A."/>
            <person name="Brent C.S."/>
            <person name="Walsh D."/>
            <person name="Lavine L.C."/>
        </authorList>
    </citation>
    <scope>NUCLEOTIDE SEQUENCE</scope>
</reference>
<protein>
    <submittedName>
        <fullName evidence="1">Chymotrypsin-C</fullName>
    </submittedName>
</protein>
<accession>A0A0A9Y115</accession>
<dbReference type="EMBL" id="GBHO01017735">
    <property type="protein sequence ID" value="JAG25869.1"/>
    <property type="molecule type" value="Transcribed_RNA"/>
</dbReference>
<organism evidence="1">
    <name type="scientific">Lygus hesperus</name>
    <name type="common">Western plant bug</name>
    <dbReference type="NCBI Taxonomy" id="30085"/>
    <lineage>
        <taxon>Eukaryota</taxon>
        <taxon>Metazoa</taxon>
        <taxon>Ecdysozoa</taxon>
        <taxon>Arthropoda</taxon>
        <taxon>Hexapoda</taxon>
        <taxon>Insecta</taxon>
        <taxon>Pterygota</taxon>
        <taxon>Neoptera</taxon>
        <taxon>Paraneoptera</taxon>
        <taxon>Hemiptera</taxon>
        <taxon>Heteroptera</taxon>
        <taxon>Panheteroptera</taxon>
        <taxon>Cimicomorpha</taxon>
        <taxon>Miridae</taxon>
        <taxon>Mirini</taxon>
        <taxon>Lygus</taxon>
    </lineage>
</organism>